<reference evidence="1" key="1">
    <citation type="submission" date="2014-11" db="EMBL/GenBank/DDBJ databases">
        <authorList>
            <person name="Amaro Gonzalez C."/>
        </authorList>
    </citation>
    <scope>NUCLEOTIDE SEQUENCE</scope>
</reference>
<name>A0A0E9PY09_ANGAN</name>
<evidence type="ECO:0000313" key="1">
    <source>
        <dbReference type="EMBL" id="JAH09511.1"/>
    </source>
</evidence>
<dbReference type="AlphaFoldDB" id="A0A0E9PY09"/>
<dbReference type="EMBL" id="GBXM01099066">
    <property type="protein sequence ID" value="JAH09511.1"/>
    <property type="molecule type" value="Transcribed_RNA"/>
</dbReference>
<reference evidence="1" key="2">
    <citation type="journal article" date="2015" name="Fish Shellfish Immunol.">
        <title>Early steps in the European eel (Anguilla anguilla)-Vibrio vulnificus interaction in the gills: Role of the RtxA13 toxin.</title>
        <authorList>
            <person name="Callol A."/>
            <person name="Pajuelo D."/>
            <person name="Ebbesson L."/>
            <person name="Teles M."/>
            <person name="MacKenzie S."/>
            <person name="Amaro C."/>
        </authorList>
    </citation>
    <scope>NUCLEOTIDE SEQUENCE</scope>
</reference>
<accession>A0A0E9PY09</accession>
<protein>
    <submittedName>
        <fullName evidence="1">Uncharacterized protein</fullName>
    </submittedName>
</protein>
<proteinExistence type="predicted"/>
<sequence length="28" mass="3283">MIRSCIRVKIANSATIWKKVFFGPRQTM</sequence>
<organism evidence="1">
    <name type="scientific">Anguilla anguilla</name>
    <name type="common">European freshwater eel</name>
    <name type="synonym">Muraena anguilla</name>
    <dbReference type="NCBI Taxonomy" id="7936"/>
    <lineage>
        <taxon>Eukaryota</taxon>
        <taxon>Metazoa</taxon>
        <taxon>Chordata</taxon>
        <taxon>Craniata</taxon>
        <taxon>Vertebrata</taxon>
        <taxon>Euteleostomi</taxon>
        <taxon>Actinopterygii</taxon>
        <taxon>Neopterygii</taxon>
        <taxon>Teleostei</taxon>
        <taxon>Anguilliformes</taxon>
        <taxon>Anguillidae</taxon>
        <taxon>Anguilla</taxon>
    </lineage>
</organism>